<dbReference type="PANTHER" id="PTHR31649:SF1">
    <property type="entry name" value="FARNESOIC ACID O-METHYL TRANSFERASE DOMAIN-CONTAINING PROTEIN"/>
    <property type="match status" value="1"/>
</dbReference>
<dbReference type="SMART" id="SM00696">
    <property type="entry name" value="DM9"/>
    <property type="match status" value="2"/>
</dbReference>
<gene>
    <name evidence="2" type="ORF">AQUSIP_20790</name>
</gene>
<evidence type="ECO:0000256" key="1">
    <source>
        <dbReference type="SAM" id="SignalP"/>
    </source>
</evidence>
<dbReference type="AlphaFoldDB" id="A0A5E4PK60"/>
<reference evidence="2 3" key="1">
    <citation type="submission" date="2019-08" db="EMBL/GenBank/DDBJ databases">
        <authorList>
            <person name="Guy L."/>
        </authorList>
    </citation>
    <scope>NUCLEOTIDE SEQUENCE [LARGE SCALE GENOMIC DNA]</scope>
    <source>
        <strain evidence="2 3">SGT-108</strain>
    </source>
</reference>
<evidence type="ECO:0000313" key="2">
    <source>
        <dbReference type="EMBL" id="VVC76753.1"/>
    </source>
</evidence>
<accession>A0A5E4PK60</accession>
<evidence type="ECO:0000313" key="3">
    <source>
        <dbReference type="Proteomes" id="UP000324194"/>
    </source>
</evidence>
<feature type="signal peptide" evidence="1">
    <location>
        <begin position="1"/>
        <end position="24"/>
    </location>
</feature>
<dbReference type="Proteomes" id="UP000324194">
    <property type="component" value="Chromosome 1"/>
</dbReference>
<keyword evidence="1" id="KW-0732">Signal</keyword>
<dbReference type="RefSeq" id="WP_148340054.1">
    <property type="nucleotide sequence ID" value="NZ_LR699119.1"/>
</dbReference>
<feature type="chain" id="PRO_5023007789" evidence="1">
    <location>
        <begin position="25"/>
        <end position="229"/>
    </location>
</feature>
<dbReference type="KEGG" id="asip:AQUSIP_20790"/>
<dbReference type="Pfam" id="PF11901">
    <property type="entry name" value="DM9"/>
    <property type="match status" value="1"/>
</dbReference>
<dbReference type="EMBL" id="LR699119">
    <property type="protein sequence ID" value="VVC76753.1"/>
    <property type="molecule type" value="Genomic_DNA"/>
</dbReference>
<proteinExistence type="predicted"/>
<sequence>MKARVIYLALSSLCIAGVAGTAQAEDYYSSQNPGGGYTSSASASSGYYSSSSDHHKEYKKERDKVSISVNLPFRQDTYIVSKHGRPHHYRGPEWVGMYSGLPLPSHAVVGGGQSFPPASLFVCRGNYRGGVHPGKLYKGRCNIGWGGNEIVLSHYEVLTSRRPLTWVSASFGRIPAGAIQGGYQHDGPLFVCQADYHGGTHIGKVVGQNCNFGWGGREITIPYYNVLVG</sequence>
<dbReference type="OrthoDB" id="5635115at2"/>
<name>A0A5E4PK60_9COXI</name>
<dbReference type="InterPro" id="IPR006616">
    <property type="entry name" value="DM9_repeat"/>
</dbReference>
<keyword evidence="3" id="KW-1185">Reference proteome</keyword>
<organism evidence="2 3">
    <name type="scientific">Aquicella siphonis</name>
    <dbReference type="NCBI Taxonomy" id="254247"/>
    <lineage>
        <taxon>Bacteria</taxon>
        <taxon>Pseudomonadati</taxon>
        <taxon>Pseudomonadota</taxon>
        <taxon>Gammaproteobacteria</taxon>
        <taxon>Legionellales</taxon>
        <taxon>Coxiellaceae</taxon>
        <taxon>Aquicella</taxon>
    </lineage>
</organism>
<protein>
    <submittedName>
        <fullName evidence="2">Uncharacterized protein</fullName>
    </submittedName>
</protein>
<dbReference type="PANTHER" id="PTHR31649">
    <property type="entry name" value="AGAP009604-PA"/>
    <property type="match status" value="1"/>
</dbReference>